<dbReference type="Pfam" id="PF02230">
    <property type="entry name" value="Abhydrolase_2"/>
    <property type="match status" value="1"/>
</dbReference>
<keyword evidence="3" id="KW-0858">Xylan degradation</keyword>
<dbReference type="InterPro" id="IPR029058">
    <property type="entry name" value="AB_hydrolase_fold"/>
</dbReference>
<keyword evidence="10" id="KW-1185">Reference proteome</keyword>
<evidence type="ECO:0000256" key="6">
    <source>
        <dbReference type="ARBA" id="ARBA00023277"/>
    </source>
</evidence>
<dbReference type="GO" id="GO:0030600">
    <property type="term" value="F:feruloyl esterase activity"/>
    <property type="evidence" value="ECO:0007669"/>
    <property type="project" value="InterPro"/>
</dbReference>
<dbReference type="SUPFAM" id="SSF53474">
    <property type="entry name" value="alpha/beta-Hydrolases"/>
    <property type="match status" value="1"/>
</dbReference>
<evidence type="ECO:0000313" key="10">
    <source>
        <dbReference type="Proteomes" id="UP000186002"/>
    </source>
</evidence>
<keyword evidence="7" id="KW-0624">Polysaccharide degradation</keyword>
<dbReference type="EMBL" id="FRBW01000001">
    <property type="protein sequence ID" value="SHL47494.1"/>
    <property type="molecule type" value="Genomic_DNA"/>
</dbReference>
<protein>
    <submittedName>
        <fullName evidence="9">Polyhydroxybutyrate depolymerase</fullName>
    </submittedName>
</protein>
<dbReference type="PANTHER" id="PTHR38050">
    <property type="match status" value="1"/>
</dbReference>
<accession>A0A1M7AXQ4</accession>
<dbReference type="GO" id="GO:0045493">
    <property type="term" value="P:xylan catabolic process"/>
    <property type="evidence" value="ECO:0007669"/>
    <property type="project" value="UniProtKB-KW"/>
</dbReference>
<comment type="subcellular location">
    <subcellularLocation>
        <location evidence="1">Secreted</location>
    </subcellularLocation>
</comment>
<dbReference type="GO" id="GO:0005576">
    <property type="term" value="C:extracellular region"/>
    <property type="evidence" value="ECO:0007669"/>
    <property type="project" value="UniProtKB-SubCell"/>
</dbReference>
<dbReference type="PANTHER" id="PTHR38050:SF2">
    <property type="entry name" value="FERULOYL ESTERASE C-RELATED"/>
    <property type="match status" value="1"/>
</dbReference>
<dbReference type="InterPro" id="IPR043595">
    <property type="entry name" value="FaeB/C/D"/>
</dbReference>
<dbReference type="Gene3D" id="3.40.50.1820">
    <property type="entry name" value="alpha/beta hydrolase"/>
    <property type="match status" value="1"/>
</dbReference>
<dbReference type="InterPro" id="IPR003140">
    <property type="entry name" value="PLipase/COase/thioEstase"/>
</dbReference>
<keyword evidence="5" id="KW-0378">Hydrolase</keyword>
<evidence type="ECO:0000259" key="8">
    <source>
        <dbReference type="Pfam" id="PF02230"/>
    </source>
</evidence>
<dbReference type="AlphaFoldDB" id="A0A1M7AXQ4"/>
<evidence type="ECO:0000256" key="2">
    <source>
        <dbReference type="ARBA" id="ARBA00022525"/>
    </source>
</evidence>
<evidence type="ECO:0000256" key="5">
    <source>
        <dbReference type="ARBA" id="ARBA00022801"/>
    </source>
</evidence>
<keyword evidence="4" id="KW-0732">Signal</keyword>
<proteinExistence type="predicted"/>
<gene>
    <name evidence="9" type="ORF">SAMN05444272_0670</name>
</gene>
<evidence type="ECO:0000256" key="3">
    <source>
        <dbReference type="ARBA" id="ARBA00022651"/>
    </source>
</evidence>
<evidence type="ECO:0000313" key="9">
    <source>
        <dbReference type="EMBL" id="SHL47494.1"/>
    </source>
</evidence>
<evidence type="ECO:0000256" key="4">
    <source>
        <dbReference type="ARBA" id="ARBA00022729"/>
    </source>
</evidence>
<keyword evidence="2" id="KW-0964">Secreted</keyword>
<dbReference type="STRING" id="735517.SAMN05444272_0670"/>
<feature type="domain" description="Phospholipase/carboxylesterase/thioesterase" evidence="8">
    <location>
        <begin position="151"/>
        <end position="228"/>
    </location>
</feature>
<evidence type="ECO:0000256" key="1">
    <source>
        <dbReference type="ARBA" id="ARBA00004613"/>
    </source>
</evidence>
<keyword evidence="6" id="KW-0119">Carbohydrate metabolism</keyword>
<dbReference type="Proteomes" id="UP000186002">
    <property type="component" value="Unassembled WGS sequence"/>
</dbReference>
<sequence>MCLDLEGQGIGVPCWSKASGMKSGRKISWSRLLVAAAALLPFSLPQFADHASAQAADAACGEETACELPDGRYYVHLPEGGSVGDVGLGAIFFLHGHRGNGLNGIRNASFRKMADDLGVAFIAVEGLEGRWSFPTAPDHKRDEFAFFDHVLADAEQRFGIDRERTMLSGFSSGAFMTWYLACDDAGRFSGYAPVAGAFWEPLPESCTSKQIPYLFHTHGTSDTVVPMKGRWLGDGRWKQGDVLKSFDVWLRQAGIAGTSPEIFEVGELACRKWAPEEGALELCLHSGGHSVKAEWIRRAWQRLGEARHWPAINSR</sequence>
<reference evidence="9 10" key="1">
    <citation type="submission" date="2016-11" db="EMBL/GenBank/DDBJ databases">
        <authorList>
            <person name="Jaros S."/>
            <person name="Januszkiewicz K."/>
            <person name="Wedrychowicz H."/>
        </authorList>
    </citation>
    <scope>NUCLEOTIDE SEQUENCE [LARGE SCALE GENOMIC DNA]</scope>
    <source>
        <strain evidence="9 10">DSM 22153</strain>
    </source>
</reference>
<evidence type="ECO:0000256" key="7">
    <source>
        <dbReference type="ARBA" id="ARBA00023326"/>
    </source>
</evidence>
<name>A0A1M7AXQ4_9HYPH</name>
<organism evidence="9 10">
    <name type="scientific">Roseibium suaedae</name>
    <dbReference type="NCBI Taxonomy" id="735517"/>
    <lineage>
        <taxon>Bacteria</taxon>
        <taxon>Pseudomonadati</taxon>
        <taxon>Pseudomonadota</taxon>
        <taxon>Alphaproteobacteria</taxon>
        <taxon>Hyphomicrobiales</taxon>
        <taxon>Stappiaceae</taxon>
        <taxon>Roseibium</taxon>
    </lineage>
</organism>